<dbReference type="OrthoDB" id="41875at2759"/>
<organism evidence="2 3">
    <name type="scientific">Fistulifera solaris</name>
    <name type="common">Oleaginous diatom</name>
    <dbReference type="NCBI Taxonomy" id="1519565"/>
    <lineage>
        <taxon>Eukaryota</taxon>
        <taxon>Sar</taxon>
        <taxon>Stramenopiles</taxon>
        <taxon>Ochrophyta</taxon>
        <taxon>Bacillariophyta</taxon>
        <taxon>Bacillariophyceae</taxon>
        <taxon>Bacillariophycidae</taxon>
        <taxon>Naviculales</taxon>
        <taxon>Naviculaceae</taxon>
        <taxon>Fistulifera</taxon>
    </lineage>
</organism>
<name>A0A1Z5KLL4_FISSO</name>
<reference evidence="2 3" key="1">
    <citation type="journal article" date="2015" name="Plant Cell">
        <title>Oil accumulation by the oleaginous diatom Fistulifera solaris as revealed by the genome and transcriptome.</title>
        <authorList>
            <person name="Tanaka T."/>
            <person name="Maeda Y."/>
            <person name="Veluchamy A."/>
            <person name="Tanaka M."/>
            <person name="Abida H."/>
            <person name="Marechal E."/>
            <person name="Bowler C."/>
            <person name="Muto M."/>
            <person name="Sunaga Y."/>
            <person name="Tanaka M."/>
            <person name="Yoshino T."/>
            <person name="Taniguchi T."/>
            <person name="Fukuda Y."/>
            <person name="Nemoto M."/>
            <person name="Matsumoto M."/>
            <person name="Wong P.S."/>
            <person name="Aburatani S."/>
            <person name="Fujibuchi W."/>
        </authorList>
    </citation>
    <scope>NUCLEOTIDE SEQUENCE [LARGE SCALE GENOMIC DNA]</scope>
    <source>
        <strain evidence="2 3">JPCC DA0580</strain>
    </source>
</reference>
<gene>
    <name evidence="2" type="ORF">FisN_9Lh328</name>
</gene>
<accession>A0A1Z5KLL4</accession>
<feature type="signal peptide" evidence="1">
    <location>
        <begin position="1"/>
        <end position="28"/>
    </location>
</feature>
<dbReference type="AlphaFoldDB" id="A0A1Z5KLL4"/>
<evidence type="ECO:0008006" key="4">
    <source>
        <dbReference type="Google" id="ProtNLM"/>
    </source>
</evidence>
<dbReference type="Proteomes" id="UP000198406">
    <property type="component" value="Unassembled WGS sequence"/>
</dbReference>
<dbReference type="EMBL" id="BDSP01000252">
    <property type="protein sequence ID" value="GAX27015.1"/>
    <property type="molecule type" value="Genomic_DNA"/>
</dbReference>
<comment type="caution">
    <text evidence="2">The sequence shown here is derived from an EMBL/GenBank/DDBJ whole genome shotgun (WGS) entry which is preliminary data.</text>
</comment>
<feature type="chain" id="PRO_5012984098" description="Fe2OG dioxygenase domain-containing protein" evidence="1">
    <location>
        <begin position="29"/>
        <end position="538"/>
    </location>
</feature>
<keyword evidence="3" id="KW-1185">Reference proteome</keyword>
<keyword evidence="1" id="KW-0732">Signal</keyword>
<evidence type="ECO:0000313" key="2">
    <source>
        <dbReference type="EMBL" id="GAX27015.1"/>
    </source>
</evidence>
<evidence type="ECO:0000256" key="1">
    <source>
        <dbReference type="SAM" id="SignalP"/>
    </source>
</evidence>
<proteinExistence type="predicted"/>
<protein>
    <recommendedName>
        <fullName evidence="4">Fe2OG dioxygenase domain-containing protein</fullName>
    </recommendedName>
</protein>
<dbReference type="InParanoid" id="A0A1Z5KLL4"/>
<evidence type="ECO:0000313" key="3">
    <source>
        <dbReference type="Proteomes" id="UP000198406"/>
    </source>
</evidence>
<sequence>MNRNRSRTAMFLRCLLFISFAAWRTLSASPAVIESVAHDLSYDENQKLTSHYLLYQEGCPLASFTSPRYQTLLAQGEAAQQLFTDDDDSSETCQAVCIGRGTDRSLAHHVMPSMHYKGDGADFRPWFQKNCAQVESCFMNYYDRTNPLQLYWINAQGEKQLHMQIEYGEPKTRCFHTYLGHEFVAETVEGVEVANVIIEYATVLGFGESPPSDDVSAHNFDEEIEYTLREEWKRHNEVSRTFSPLGFKKGQLPRDVFAYMGAFYYNNRHHASREEWKGRGVFVNWWETGVYFIQVPWQMKQMLQIRLLELVEAWAGVKVEQTVMYGLRKYTEGARLLTHVDRRNTHAVSLIVNIAQGNLTEPWPVEVQDHMDRMHEILMEPGDIVYYESAKALHGRNRPMTGPNSYYVNLFTHYRPVEDADDWYKKPNPKGTPEPIMDVDEGCRLVYKGTSVTPDGQLGVVQGIECKDQRLTASRSPTLFQAKSGEDLIEWWRMTDPRNKDKLMSVTDETLHAKVDQLSTMVEKLLEERSSGNKNDEL</sequence>